<dbReference type="EMBL" id="SRXV01000004">
    <property type="protein sequence ID" value="TGY91864.1"/>
    <property type="molecule type" value="Genomic_DNA"/>
</dbReference>
<dbReference type="AlphaFoldDB" id="A0A4S2H7S3"/>
<dbReference type="InterPro" id="IPR017208">
    <property type="entry name" value="UCP037442_abhydr"/>
</dbReference>
<evidence type="ECO:0000313" key="2">
    <source>
        <dbReference type="EMBL" id="TGY91864.1"/>
    </source>
</evidence>
<dbReference type="InterPro" id="IPR029058">
    <property type="entry name" value="AB_hydrolase_fold"/>
</dbReference>
<dbReference type="Proteomes" id="UP000305451">
    <property type="component" value="Unassembled WGS sequence"/>
</dbReference>
<evidence type="ECO:0000313" key="3">
    <source>
        <dbReference type="Proteomes" id="UP000305451"/>
    </source>
</evidence>
<organism evidence="2 3">
    <name type="scientific">Marinicauda pacifica</name>
    <dbReference type="NCBI Taxonomy" id="1133559"/>
    <lineage>
        <taxon>Bacteria</taxon>
        <taxon>Pseudomonadati</taxon>
        <taxon>Pseudomonadota</taxon>
        <taxon>Alphaproteobacteria</taxon>
        <taxon>Maricaulales</taxon>
        <taxon>Maricaulaceae</taxon>
        <taxon>Marinicauda</taxon>
    </lineage>
</organism>
<dbReference type="OrthoDB" id="9785076at2"/>
<dbReference type="Gene3D" id="3.40.50.1820">
    <property type="entry name" value="alpha/beta hydrolase"/>
    <property type="match status" value="1"/>
</dbReference>
<dbReference type="InterPro" id="IPR022742">
    <property type="entry name" value="Hydrolase_4"/>
</dbReference>
<gene>
    <name evidence="2" type="ORF">E5162_13400</name>
</gene>
<keyword evidence="2" id="KW-0378">Hydrolase</keyword>
<dbReference type="Pfam" id="PF12146">
    <property type="entry name" value="Hydrolase_4"/>
    <property type="match status" value="1"/>
</dbReference>
<proteinExistence type="predicted"/>
<feature type="domain" description="Serine aminopeptidase S33" evidence="1">
    <location>
        <begin position="49"/>
        <end position="249"/>
    </location>
</feature>
<accession>A0A4S2H7S3</accession>
<dbReference type="GO" id="GO:0016787">
    <property type="term" value="F:hydrolase activity"/>
    <property type="evidence" value="ECO:0007669"/>
    <property type="project" value="UniProtKB-KW"/>
</dbReference>
<name>A0A4S2H7S3_9PROT</name>
<dbReference type="PIRSF" id="PIRSF037442">
    <property type="entry name" value="UCP037442_abhydr"/>
    <property type="match status" value="1"/>
</dbReference>
<dbReference type="SUPFAM" id="SSF53474">
    <property type="entry name" value="alpha/beta-Hydrolases"/>
    <property type="match status" value="1"/>
</dbReference>
<protein>
    <submittedName>
        <fullName evidence="2">Alpha/beta fold hydrolase</fullName>
    </submittedName>
</protein>
<comment type="caution">
    <text evidence="2">The sequence shown here is derived from an EMBL/GenBank/DDBJ whole genome shotgun (WGS) entry which is preliminary data.</text>
</comment>
<reference evidence="2 3" key="1">
    <citation type="journal article" date="2013" name="Int. J. Syst. Evol. Microbiol.">
        <title>Marinicauda pacifica gen. nov., sp. nov., a prosthecate alphaproteobacterium of the family Hyphomonadaceae isolated from deep seawater.</title>
        <authorList>
            <person name="Zhang X.Y."/>
            <person name="Li G.W."/>
            <person name="Wang C.S."/>
            <person name="Zhang Y.J."/>
            <person name="Xu X.W."/>
            <person name="Li H."/>
            <person name="Liu A."/>
            <person name="Liu C."/>
            <person name="Xie B.B."/>
            <person name="Qin Q.L."/>
            <person name="Xu Z."/>
            <person name="Chen X.L."/>
            <person name="Zhou B.C."/>
            <person name="Zhang Y.Z."/>
        </authorList>
    </citation>
    <scope>NUCLEOTIDE SEQUENCE [LARGE SCALE GENOMIC DNA]</scope>
    <source>
        <strain evidence="2 3">P-1 km-3</strain>
    </source>
</reference>
<sequence>MRDFAEPQLEVTDIEFAAADGRLLAGRLYMPETVRAVMTVNAATGYRKEFYDAFARSAARCNWAVLTYDYRGQGASLSGPVAQDPATMLDWGRFDQPAAARAVTERFPGKPLDVIGHSVGGHFVALLPEDLPLRRVALLSSSSGYWAKHSGMMKTFAWSFWRIFGPAFLATHGYIPKGLLWKGEALPPGVWKDWRDWGVRPDYFRDRLAEEGLLSRYASFDHPIRAWVPDDDPIANPATSRWLLEQYETAPTEMKIVSRSDLGRGQIGHHGLFHPAMADVFWPQIWRWLSCEEARRAA</sequence>
<evidence type="ECO:0000259" key="1">
    <source>
        <dbReference type="Pfam" id="PF12146"/>
    </source>
</evidence>
<dbReference type="RefSeq" id="WP_135945786.1">
    <property type="nucleotide sequence ID" value="NZ_BMEI01000004.1"/>
</dbReference>
<keyword evidence="3" id="KW-1185">Reference proteome</keyword>